<sequence>MLGFVIDCLTVACLLVLLVSVACAYFGDDEVEPLSQDNLAHQLRQLDMSAKLVAPALLVLTAAYLEARAELLRTAKQRSTGPETPPFGS</sequence>
<name>C0E5K1_9CORY</name>
<organism evidence="1 2">
    <name type="scientific">Corynebacterium matruchotii ATCC 33806</name>
    <dbReference type="NCBI Taxonomy" id="566549"/>
    <lineage>
        <taxon>Bacteria</taxon>
        <taxon>Bacillati</taxon>
        <taxon>Actinomycetota</taxon>
        <taxon>Actinomycetes</taxon>
        <taxon>Mycobacteriales</taxon>
        <taxon>Corynebacteriaceae</taxon>
        <taxon>Corynebacterium</taxon>
    </lineage>
</organism>
<dbReference type="EMBL" id="ACEB01000035">
    <property type="protein sequence ID" value="EEG26188.1"/>
    <property type="molecule type" value="Genomic_DNA"/>
</dbReference>
<reference evidence="1 2" key="1">
    <citation type="submission" date="2009-01" db="EMBL/GenBank/DDBJ databases">
        <authorList>
            <person name="Fulton L."/>
            <person name="Clifton S."/>
            <person name="Chinwalla A.T."/>
            <person name="Mitreva M."/>
            <person name="Sodergren E."/>
            <person name="Weinstock G."/>
            <person name="Clifton S."/>
            <person name="Dooling D.J."/>
            <person name="Fulton B."/>
            <person name="Minx P."/>
            <person name="Pepin K.H."/>
            <person name="Johnson M."/>
            <person name="Bhonagiri V."/>
            <person name="Nash W.E."/>
            <person name="Mardis E.R."/>
            <person name="Wilson R.K."/>
        </authorList>
    </citation>
    <scope>NUCLEOTIDE SEQUENCE [LARGE SCALE GENOMIC DNA]</scope>
    <source>
        <strain evidence="1 2">ATCC 33806</strain>
    </source>
</reference>
<evidence type="ECO:0000313" key="2">
    <source>
        <dbReference type="Proteomes" id="UP000006247"/>
    </source>
</evidence>
<dbReference type="AlphaFoldDB" id="C0E5K1"/>
<accession>C0E5K1</accession>
<protein>
    <submittedName>
        <fullName evidence="1">Uncharacterized protein</fullName>
    </submittedName>
</protein>
<dbReference type="HOGENOM" id="CLU_2449619_0_0_11"/>
<evidence type="ECO:0000313" key="1">
    <source>
        <dbReference type="EMBL" id="EEG26188.1"/>
    </source>
</evidence>
<gene>
    <name evidence="1" type="ORF">CORMATOL_02291</name>
</gene>
<dbReference type="Proteomes" id="UP000006247">
    <property type="component" value="Unassembled WGS sequence"/>
</dbReference>
<comment type="caution">
    <text evidence="1">The sequence shown here is derived from an EMBL/GenBank/DDBJ whole genome shotgun (WGS) entry which is preliminary data.</text>
</comment>
<dbReference type="RefSeq" id="WP_005522325.1">
    <property type="nucleotide sequence ID" value="NZ_EQ973330.1"/>
</dbReference>
<proteinExistence type="predicted"/>